<sequence length="348" mass="40435">MIARCGHLSLILGRERRSSTKTIKRSWPTQRSTNITTQRVSFGSTATPRLRQDAGQSQDFRPPKCRKPYSLDEDTVIILRRTEGFPNSSIAEELNRSKPSISQRVKALSQYYPSLPKRGRGLAAADQAEVVSIQRSIFDDGLSITEVCQKIGRSYPYVRRRLDFRQRHPRQRRIAEIEALVLAMKAQGYKYESIAHKLDIEIVKVQNVLAAHTRSRQRTPEENLKRIPKLREHYGWPADEDSKLLMLYEQGQRAPEIARELNRHLINTRARLRGLLISKGRLVPNGKLRYGQGNLEQVVNLREESELTWKQIAERFPERSFRAWQWQYFAHKKRIKLGYEGASFHHTA</sequence>
<reference evidence="2 3" key="1">
    <citation type="submission" date="2015-07" db="EMBL/GenBank/DDBJ databases">
        <title>Comparative genomics of the Sigatoka disease complex on banana suggests a link between parallel evolutionary changes in Pseudocercospora fijiensis and Pseudocercospora eumusae and increased virulence on the banana host.</title>
        <authorList>
            <person name="Chang T.-C."/>
            <person name="Salvucci A."/>
            <person name="Crous P.W."/>
            <person name="Stergiopoulos I."/>
        </authorList>
    </citation>
    <scope>NUCLEOTIDE SEQUENCE [LARGE SCALE GENOMIC DNA]</scope>
    <source>
        <strain evidence="2 3">CBS 114824</strain>
    </source>
</reference>
<proteinExistence type="predicted"/>
<gene>
    <name evidence="2" type="ORF">AC578_5940</name>
</gene>
<feature type="region of interest" description="Disordered" evidence="1">
    <location>
        <begin position="40"/>
        <end position="62"/>
    </location>
</feature>
<comment type="caution">
    <text evidence="2">The sequence shown here is derived from an EMBL/GenBank/DDBJ whole genome shotgun (WGS) entry which is preliminary data.</text>
</comment>
<evidence type="ECO:0000256" key="1">
    <source>
        <dbReference type="SAM" id="MobiDB-lite"/>
    </source>
</evidence>
<evidence type="ECO:0000313" key="2">
    <source>
        <dbReference type="EMBL" id="KXT02162.1"/>
    </source>
</evidence>
<organism evidence="2 3">
    <name type="scientific">Pseudocercospora eumusae</name>
    <dbReference type="NCBI Taxonomy" id="321146"/>
    <lineage>
        <taxon>Eukaryota</taxon>
        <taxon>Fungi</taxon>
        <taxon>Dikarya</taxon>
        <taxon>Ascomycota</taxon>
        <taxon>Pezizomycotina</taxon>
        <taxon>Dothideomycetes</taxon>
        <taxon>Dothideomycetidae</taxon>
        <taxon>Mycosphaerellales</taxon>
        <taxon>Mycosphaerellaceae</taxon>
        <taxon>Pseudocercospora</taxon>
    </lineage>
</organism>
<accession>A0A139HIE6</accession>
<dbReference type="Proteomes" id="UP000070133">
    <property type="component" value="Unassembled WGS sequence"/>
</dbReference>
<dbReference type="OrthoDB" id="3648261at2759"/>
<evidence type="ECO:0000313" key="3">
    <source>
        <dbReference type="Proteomes" id="UP000070133"/>
    </source>
</evidence>
<dbReference type="AlphaFoldDB" id="A0A139HIE6"/>
<name>A0A139HIE6_9PEZI</name>
<dbReference type="EMBL" id="LFZN01000045">
    <property type="protein sequence ID" value="KXT02162.1"/>
    <property type="molecule type" value="Genomic_DNA"/>
</dbReference>
<keyword evidence="3" id="KW-1185">Reference proteome</keyword>
<protein>
    <submittedName>
        <fullName evidence="2">Uncharacterized protein</fullName>
    </submittedName>
</protein>